<evidence type="ECO:0000256" key="2">
    <source>
        <dbReference type="ARBA" id="ARBA00023125"/>
    </source>
</evidence>
<dbReference type="PATRIC" id="fig|933944.5.peg.5018"/>
<dbReference type="Pfam" id="PF21935">
    <property type="entry name" value="TetR_C_45"/>
    <property type="match status" value="1"/>
</dbReference>
<evidence type="ECO:0000256" key="1">
    <source>
        <dbReference type="ARBA" id="ARBA00023015"/>
    </source>
</evidence>
<dbReference type="Proteomes" id="UP000176087">
    <property type="component" value="Unassembled WGS sequence"/>
</dbReference>
<dbReference type="SUPFAM" id="SSF46689">
    <property type="entry name" value="Homeodomain-like"/>
    <property type="match status" value="1"/>
</dbReference>
<dbReference type="PRINTS" id="PR00455">
    <property type="entry name" value="HTHTETR"/>
</dbReference>
<dbReference type="GO" id="GO:0008483">
    <property type="term" value="F:transaminase activity"/>
    <property type="evidence" value="ECO:0007669"/>
    <property type="project" value="UniProtKB-KW"/>
</dbReference>
<dbReference type="InterPro" id="IPR054126">
    <property type="entry name" value="CprB_TetR_C"/>
</dbReference>
<dbReference type="InterPro" id="IPR036271">
    <property type="entry name" value="Tet_transcr_reg_TetR-rel_C_sf"/>
</dbReference>
<feature type="DNA-binding region" description="H-T-H motif" evidence="4">
    <location>
        <begin position="29"/>
        <end position="48"/>
    </location>
</feature>
<dbReference type="NCBIfam" id="NF041196">
    <property type="entry name" value="ScbR_bind_reg"/>
    <property type="match status" value="1"/>
</dbReference>
<organism evidence="6 7">
    <name type="scientific">Streptomyces abyssalis</name>
    <dbReference type="NCBI Taxonomy" id="933944"/>
    <lineage>
        <taxon>Bacteria</taxon>
        <taxon>Bacillati</taxon>
        <taxon>Actinomycetota</taxon>
        <taxon>Actinomycetes</taxon>
        <taxon>Kitasatosporales</taxon>
        <taxon>Streptomycetaceae</taxon>
        <taxon>Streptomyces</taxon>
    </lineage>
</organism>
<dbReference type="GO" id="GO:0000976">
    <property type="term" value="F:transcription cis-regulatory region binding"/>
    <property type="evidence" value="ECO:0007669"/>
    <property type="project" value="TreeGrafter"/>
</dbReference>
<dbReference type="RefSeq" id="WP_070009605.1">
    <property type="nucleotide sequence ID" value="NZ_LJGS01000037.1"/>
</dbReference>
<dbReference type="SUPFAM" id="SSF48498">
    <property type="entry name" value="Tetracyclin repressor-like, C-terminal domain"/>
    <property type="match status" value="1"/>
</dbReference>
<proteinExistence type="predicted"/>
<dbReference type="InterPro" id="IPR050109">
    <property type="entry name" value="HTH-type_TetR-like_transc_reg"/>
</dbReference>
<dbReference type="STRING" id="933944.AN215_07170"/>
<name>A0A1E7JTF2_9ACTN</name>
<gene>
    <name evidence="6" type="ORF">AN215_07170</name>
</gene>
<keyword evidence="3" id="KW-0804">Transcription</keyword>
<evidence type="ECO:0000256" key="3">
    <source>
        <dbReference type="ARBA" id="ARBA00023163"/>
    </source>
</evidence>
<dbReference type="InterPro" id="IPR009057">
    <property type="entry name" value="Homeodomain-like_sf"/>
</dbReference>
<comment type="caution">
    <text evidence="6">The sequence shown here is derived from an EMBL/GenBank/DDBJ whole genome shotgun (WGS) entry which is preliminary data.</text>
</comment>
<keyword evidence="2 4" id="KW-0238">DNA-binding</keyword>
<accession>A0A1E7JTF2</accession>
<dbReference type="PANTHER" id="PTHR30055">
    <property type="entry name" value="HTH-TYPE TRANSCRIPTIONAL REGULATOR RUTR"/>
    <property type="match status" value="1"/>
</dbReference>
<feature type="domain" description="HTH tetR-type" evidence="5">
    <location>
        <begin position="6"/>
        <end position="66"/>
    </location>
</feature>
<dbReference type="InterPro" id="IPR047923">
    <property type="entry name" value="ArpA-like"/>
</dbReference>
<dbReference type="PROSITE" id="PS50977">
    <property type="entry name" value="HTH_TETR_2"/>
    <property type="match status" value="1"/>
</dbReference>
<keyword evidence="1" id="KW-0805">Transcription regulation</keyword>
<dbReference type="Gene3D" id="1.10.357.10">
    <property type="entry name" value="Tetracycline Repressor, domain 2"/>
    <property type="match status" value="1"/>
</dbReference>
<dbReference type="AlphaFoldDB" id="A0A1E7JTF2"/>
<evidence type="ECO:0000259" key="5">
    <source>
        <dbReference type="PROSITE" id="PS50977"/>
    </source>
</evidence>
<reference evidence="6 7" key="1">
    <citation type="journal article" date="2016" name="Front. Microbiol.">
        <title>Comparative Genomics Analysis of Streptomyces Species Reveals Their Adaptation to the Marine Environment and Their Diversity at the Genomic Level.</title>
        <authorList>
            <person name="Tian X."/>
            <person name="Zhang Z."/>
            <person name="Yang T."/>
            <person name="Chen M."/>
            <person name="Li J."/>
            <person name="Chen F."/>
            <person name="Yang J."/>
            <person name="Li W."/>
            <person name="Zhang B."/>
            <person name="Zhang Z."/>
            <person name="Wu J."/>
            <person name="Zhang C."/>
            <person name="Long L."/>
            <person name="Xiao J."/>
        </authorList>
    </citation>
    <scope>NUCLEOTIDE SEQUENCE [LARGE SCALE GENOMIC DNA]</scope>
    <source>
        <strain evidence="6 7">SCSIO 10390</strain>
    </source>
</reference>
<dbReference type="Pfam" id="PF00440">
    <property type="entry name" value="TetR_N"/>
    <property type="match status" value="1"/>
</dbReference>
<dbReference type="InterPro" id="IPR001647">
    <property type="entry name" value="HTH_TetR"/>
</dbReference>
<evidence type="ECO:0000313" key="7">
    <source>
        <dbReference type="Proteomes" id="UP000176087"/>
    </source>
</evidence>
<keyword evidence="6" id="KW-0808">Transferase</keyword>
<keyword evidence="6" id="KW-0032">Aminotransferase</keyword>
<sequence>MQQRAVETRQLILEAAAEVFDEGGYKAARISEIMHRAGTTQGALYFHFTSKLDLARTVMLAQRASVVLPPGPDGLQRLIDTTLLLAHELQTNKLLRAGVRLAVEQEEIGFHDDAPYREWAEVFRGQLVAAAERGQLRNGVEVERLAVLLVGCYTGVQHFSKLSCRRADLPDRIADLWQYMLLGIAPPQVAADMVVNPDTPLLAAG</sequence>
<evidence type="ECO:0000313" key="6">
    <source>
        <dbReference type="EMBL" id="OEU92168.1"/>
    </source>
</evidence>
<evidence type="ECO:0000256" key="4">
    <source>
        <dbReference type="PROSITE-ProRule" id="PRU00335"/>
    </source>
</evidence>
<dbReference type="PANTHER" id="PTHR30055:SF234">
    <property type="entry name" value="HTH-TYPE TRANSCRIPTIONAL REGULATOR BETI"/>
    <property type="match status" value="1"/>
</dbReference>
<protein>
    <submittedName>
        <fullName evidence="6">Branched-chain amino acid aminotransferase</fullName>
    </submittedName>
</protein>
<keyword evidence="7" id="KW-1185">Reference proteome</keyword>
<dbReference type="EMBL" id="LJGT01000037">
    <property type="protein sequence ID" value="OEU92168.1"/>
    <property type="molecule type" value="Genomic_DNA"/>
</dbReference>
<dbReference type="OrthoDB" id="3237195at2"/>
<dbReference type="GO" id="GO:0003700">
    <property type="term" value="F:DNA-binding transcription factor activity"/>
    <property type="evidence" value="ECO:0007669"/>
    <property type="project" value="TreeGrafter"/>
</dbReference>